<name>A0A845QFR9_9FIRM</name>
<dbReference type="CDD" id="cd00140">
    <property type="entry name" value="beta_clamp"/>
    <property type="match status" value="1"/>
</dbReference>
<feature type="domain" description="DNA polymerase III beta sliding clamp central" evidence="12">
    <location>
        <begin position="132"/>
        <end position="243"/>
    </location>
</feature>
<dbReference type="InterPro" id="IPR046938">
    <property type="entry name" value="DNA_clamp_sf"/>
</dbReference>
<keyword evidence="7 10" id="KW-0235">DNA replication</keyword>
<evidence type="ECO:0000313" key="14">
    <source>
        <dbReference type="EMBL" id="NBH60710.1"/>
    </source>
</evidence>
<dbReference type="Gene3D" id="3.10.150.10">
    <property type="entry name" value="DNA Polymerase III, subunit A, domain 2"/>
    <property type="match status" value="1"/>
</dbReference>
<dbReference type="EMBL" id="QXWK01000004">
    <property type="protein sequence ID" value="NBH60710.1"/>
    <property type="molecule type" value="Genomic_DNA"/>
</dbReference>
<proteinExistence type="inferred from homology"/>
<reference evidence="14 15" key="1">
    <citation type="submission" date="2018-08" db="EMBL/GenBank/DDBJ databases">
        <title>Murine metabolic-syndrome-specific gut microbial biobank.</title>
        <authorList>
            <person name="Liu C."/>
        </authorList>
    </citation>
    <scope>NUCLEOTIDE SEQUENCE [LARGE SCALE GENOMIC DNA]</scope>
    <source>
        <strain evidence="14 15">28</strain>
    </source>
</reference>
<dbReference type="PANTHER" id="PTHR30478:SF0">
    <property type="entry name" value="BETA SLIDING CLAMP"/>
    <property type="match status" value="1"/>
</dbReference>
<keyword evidence="6 10" id="KW-0548">Nucleotidyltransferase</keyword>
<evidence type="ECO:0000259" key="12">
    <source>
        <dbReference type="Pfam" id="PF02767"/>
    </source>
</evidence>
<dbReference type="Proteomes" id="UP000446866">
    <property type="component" value="Unassembled WGS sequence"/>
</dbReference>
<dbReference type="SUPFAM" id="SSF55979">
    <property type="entry name" value="DNA clamp"/>
    <property type="match status" value="3"/>
</dbReference>
<keyword evidence="15" id="KW-1185">Reference proteome</keyword>
<evidence type="ECO:0000256" key="8">
    <source>
        <dbReference type="ARBA" id="ARBA00022932"/>
    </source>
</evidence>
<dbReference type="GO" id="GO:0003677">
    <property type="term" value="F:DNA binding"/>
    <property type="evidence" value="ECO:0007669"/>
    <property type="project" value="UniProtKB-UniRule"/>
</dbReference>
<keyword evidence="8 10" id="KW-0239">DNA-directed DNA polymerase</keyword>
<keyword evidence="5 10" id="KW-0808">Transferase</keyword>
<dbReference type="PANTHER" id="PTHR30478">
    <property type="entry name" value="DNA POLYMERASE III SUBUNIT BETA"/>
    <property type="match status" value="1"/>
</dbReference>
<dbReference type="RefSeq" id="WP_160201008.1">
    <property type="nucleotide sequence ID" value="NZ_QXWK01000004.1"/>
</dbReference>
<dbReference type="PIRSF" id="PIRSF000804">
    <property type="entry name" value="DNA_pol_III_b"/>
    <property type="match status" value="1"/>
</dbReference>
<evidence type="ECO:0000259" key="11">
    <source>
        <dbReference type="Pfam" id="PF00712"/>
    </source>
</evidence>
<gene>
    <name evidence="14" type="primary">dnaN</name>
    <name evidence="14" type="ORF">D0435_03350</name>
</gene>
<feature type="domain" description="DNA polymerase III beta sliding clamp C-terminal" evidence="13">
    <location>
        <begin position="248"/>
        <end position="367"/>
    </location>
</feature>
<evidence type="ECO:0000256" key="4">
    <source>
        <dbReference type="ARBA" id="ARBA00022490"/>
    </source>
</evidence>
<evidence type="ECO:0000256" key="7">
    <source>
        <dbReference type="ARBA" id="ARBA00022705"/>
    </source>
</evidence>
<evidence type="ECO:0000313" key="15">
    <source>
        <dbReference type="Proteomes" id="UP000446866"/>
    </source>
</evidence>
<evidence type="ECO:0000259" key="13">
    <source>
        <dbReference type="Pfam" id="PF02768"/>
    </source>
</evidence>
<dbReference type="Pfam" id="PF02767">
    <property type="entry name" value="DNA_pol3_beta_2"/>
    <property type="match status" value="1"/>
</dbReference>
<dbReference type="InterPro" id="IPR022634">
    <property type="entry name" value="DNA_polIII_beta_N"/>
</dbReference>
<comment type="subcellular location">
    <subcellularLocation>
        <location evidence="1 10">Cytoplasm</location>
    </subcellularLocation>
</comment>
<dbReference type="GO" id="GO:0009360">
    <property type="term" value="C:DNA polymerase III complex"/>
    <property type="evidence" value="ECO:0007669"/>
    <property type="project" value="InterPro"/>
</dbReference>
<dbReference type="InterPro" id="IPR001001">
    <property type="entry name" value="DNA_polIII_beta"/>
</dbReference>
<dbReference type="SMART" id="SM00480">
    <property type="entry name" value="POL3Bc"/>
    <property type="match status" value="1"/>
</dbReference>
<evidence type="ECO:0000256" key="3">
    <source>
        <dbReference type="ARBA" id="ARBA00021035"/>
    </source>
</evidence>
<dbReference type="Pfam" id="PF02768">
    <property type="entry name" value="DNA_pol3_beta_3"/>
    <property type="match status" value="1"/>
</dbReference>
<evidence type="ECO:0000256" key="9">
    <source>
        <dbReference type="ARBA" id="ARBA00023125"/>
    </source>
</evidence>
<keyword evidence="9" id="KW-0238">DNA-binding</keyword>
<dbReference type="GO" id="GO:0008408">
    <property type="term" value="F:3'-5' exonuclease activity"/>
    <property type="evidence" value="ECO:0007669"/>
    <property type="project" value="InterPro"/>
</dbReference>
<dbReference type="NCBIfam" id="TIGR00663">
    <property type="entry name" value="dnan"/>
    <property type="match status" value="1"/>
</dbReference>
<dbReference type="GO" id="GO:0003887">
    <property type="term" value="F:DNA-directed DNA polymerase activity"/>
    <property type="evidence" value="ECO:0007669"/>
    <property type="project" value="UniProtKB-UniRule"/>
</dbReference>
<evidence type="ECO:0000256" key="2">
    <source>
        <dbReference type="ARBA" id="ARBA00010752"/>
    </source>
</evidence>
<evidence type="ECO:0000256" key="6">
    <source>
        <dbReference type="ARBA" id="ARBA00022695"/>
    </source>
</evidence>
<dbReference type="InterPro" id="IPR022637">
    <property type="entry name" value="DNA_polIII_beta_cen"/>
</dbReference>
<comment type="caution">
    <text evidence="14">The sequence shown here is derived from an EMBL/GenBank/DDBJ whole genome shotgun (WGS) entry which is preliminary data.</text>
</comment>
<evidence type="ECO:0000256" key="5">
    <source>
        <dbReference type="ARBA" id="ARBA00022679"/>
    </source>
</evidence>
<evidence type="ECO:0000256" key="10">
    <source>
        <dbReference type="PIRNR" id="PIRNR000804"/>
    </source>
</evidence>
<dbReference type="Pfam" id="PF00712">
    <property type="entry name" value="DNA_pol3_beta"/>
    <property type="match status" value="1"/>
</dbReference>
<feature type="domain" description="DNA polymerase III beta sliding clamp N-terminal" evidence="11">
    <location>
        <begin position="1"/>
        <end position="118"/>
    </location>
</feature>
<comment type="subunit">
    <text evidence="10">Forms a ring-shaped head-to-tail homodimer around DNA.</text>
</comment>
<dbReference type="InterPro" id="IPR022635">
    <property type="entry name" value="DNA_polIII_beta_C"/>
</dbReference>
<dbReference type="GO" id="GO:0006271">
    <property type="term" value="P:DNA strand elongation involved in DNA replication"/>
    <property type="evidence" value="ECO:0007669"/>
    <property type="project" value="TreeGrafter"/>
</dbReference>
<protein>
    <recommendedName>
        <fullName evidence="3 10">Beta sliding clamp</fullName>
    </recommendedName>
</protein>
<dbReference type="Gene3D" id="3.70.10.10">
    <property type="match status" value="1"/>
</dbReference>
<comment type="function">
    <text evidence="10">Confers DNA tethering and processivity to DNA polymerases and other proteins. Acts as a clamp, forming a ring around DNA (a reaction catalyzed by the clamp-loading complex) which diffuses in an ATP-independent manner freely and bidirectionally along dsDNA. Initially characterized for its ability to contact the catalytic subunit of DNA polymerase III (Pol III), a complex, multichain enzyme responsible for most of the replicative synthesis in bacteria; Pol III exhibits 3'-5' exonuclease proofreading activity. The beta chain is required for initiation of replication as well as for processivity of DNA replication.</text>
</comment>
<accession>A0A845QFR9</accession>
<comment type="similarity">
    <text evidence="2 10">Belongs to the beta sliding clamp family.</text>
</comment>
<evidence type="ECO:0000256" key="1">
    <source>
        <dbReference type="ARBA" id="ARBA00004496"/>
    </source>
</evidence>
<dbReference type="AlphaFoldDB" id="A0A845QFR9"/>
<dbReference type="GO" id="GO:0005737">
    <property type="term" value="C:cytoplasm"/>
    <property type="evidence" value="ECO:0007669"/>
    <property type="project" value="UniProtKB-SubCell"/>
</dbReference>
<organism evidence="14 15">
    <name type="scientific">Anaerotruncus colihominis</name>
    <dbReference type="NCBI Taxonomy" id="169435"/>
    <lineage>
        <taxon>Bacteria</taxon>
        <taxon>Bacillati</taxon>
        <taxon>Bacillota</taxon>
        <taxon>Clostridia</taxon>
        <taxon>Eubacteriales</taxon>
        <taxon>Oscillospiraceae</taxon>
        <taxon>Anaerotruncus</taxon>
    </lineage>
</organism>
<keyword evidence="4 10" id="KW-0963">Cytoplasm</keyword>
<sequence length="371" mass="41247">MKFTCNQSVLTKALNIVSKAVTSRTTIPILKGILLEVSNNGTLKMSASDLDITIEETIEVENAESGSIVVQSKLFGDIIRKLPNADVSVEQEEGNVIIKCMNSQFSIIGLSPDEFPNIKDIEENQGNIVFNKTILKEMIRKTSFAASIDESKGVITGILIELLADGINMVAIDGYRMAITREAMINKEEKNVIISAKIMNEISKILSDASEEDENVKLFMSDKKAIFMIGSVKVVLRLLDGEFIKYKDVLPKDNKIKVKVNKGDLMESIERASLLSKEGKNNLIKMSIKDTIVTITSKSEEGNVKEEVIISKEGEDLDIGFNAKYVLDVMKSIDDEEVYMYFNTPITPCLVEPIEGEAFEYLILPVRITNN</sequence>